<feature type="domain" description="Cell envelope-related transcriptional attenuator" evidence="6">
    <location>
        <begin position="86"/>
        <end position="233"/>
    </location>
</feature>
<comment type="similarity">
    <text evidence="1">Belongs to the LytR/CpsA/Psr (LCP) family.</text>
</comment>
<dbReference type="AlphaFoldDB" id="A0A9W7Q2W3"/>
<reference evidence="7 8" key="1">
    <citation type="submission" date="2018-08" db="EMBL/GenBank/DDBJ databases">
        <title>Bacillus phenotypic plasticity.</title>
        <authorList>
            <person name="Hurtado E."/>
        </authorList>
    </citation>
    <scope>NUCLEOTIDE SEQUENCE [LARGE SCALE GENOMIC DNA]</scope>
    <source>
        <strain evidence="7 8">111b</strain>
    </source>
</reference>
<evidence type="ECO:0000313" key="8">
    <source>
        <dbReference type="Proteomes" id="UP000323321"/>
    </source>
</evidence>
<keyword evidence="4 5" id="KW-1133">Transmembrane helix</keyword>
<evidence type="ECO:0000256" key="3">
    <source>
        <dbReference type="ARBA" id="ARBA00022968"/>
    </source>
</evidence>
<gene>
    <name evidence="7" type="ORF">DX932_20080</name>
</gene>
<keyword evidence="3" id="KW-0735">Signal-anchor</keyword>
<dbReference type="NCBIfam" id="TIGR00350">
    <property type="entry name" value="lytR_cpsA_psr"/>
    <property type="match status" value="1"/>
</dbReference>
<evidence type="ECO:0000256" key="4">
    <source>
        <dbReference type="ARBA" id="ARBA00022989"/>
    </source>
</evidence>
<keyword evidence="5" id="KW-0472">Membrane</keyword>
<dbReference type="Proteomes" id="UP000323321">
    <property type="component" value="Unassembled WGS sequence"/>
</dbReference>
<dbReference type="PANTHER" id="PTHR33392">
    <property type="entry name" value="POLYISOPRENYL-TEICHOIC ACID--PEPTIDOGLYCAN TEICHOIC ACID TRANSFERASE TAGU"/>
    <property type="match status" value="1"/>
</dbReference>
<feature type="transmembrane region" description="Helical" evidence="5">
    <location>
        <begin position="12"/>
        <end position="30"/>
    </location>
</feature>
<evidence type="ECO:0000256" key="2">
    <source>
        <dbReference type="ARBA" id="ARBA00022692"/>
    </source>
</evidence>
<accession>A0A9W7Q2W3</accession>
<dbReference type="Gene3D" id="3.40.630.190">
    <property type="entry name" value="LCP protein"/>
    <property type="match status" value="1"/>
</dbReference>
<dbReference type="GO" id="GO:0071555">
    <property type="term" value="P:cell wall organization"/>
    <property type="evidence" value="ECO:0007669"/>
    <property type="project" value="UniProtKB-KW"/>
</dbReference>
<organism evidence="7 8">
    <name type="scientific">Bacillus cereus</name>
    <dbReference type="NCBI Taxonomy" id="1396"/>
    <lineage>
        <taxon>Bacteria</taxon>
        <taxon>Bacillati</taxon>
        <taxon>Bacillota</taxon>
        <taxon>Bacilli</taxon>
        <taxon>Bacillales</taxon>
        <taxon>Bacillaceae</taxon>
        <taxon>Bacillus</taxon>
        <taxon>Bacillus cereus group</taxon>
    </lineage>
</organism>
<evidence type="ECO:0000259" key="6">
    <source>
        <dbReference type="Pfam" id="PF03816"/>
    </source>
</evidence>
<keyword evidence="2 5" id="KW-0812">Transmembrane</keyword>
<dbReference type="InterPro" id="IPR050922">
    <property type="entry name" value="LytR/CpsA/Psr_CW_biosynth"/>
</dbReference>
<protein>
    <submittedName>
        <fullName evidence="7">LytR family transcriptional regulator</fullName>
    </submittedName>
</protein>
<proteinExistence type="inferred from homology"/>
<evidence type="ECO:0000256" key="1">
    <source>
        <dbReference type="ARBA" id="ARBA00006068"/>
    </source>
</evidence>
<dbReference type="RefSeq" id="WP_150158661.1">
    <property type="nucleotide sequence ID" value="NZ_QSMZ01000018.1"/>
</dbReference>
<dbReference type="EMBL" id="QSMZ01000018">
    <property type="protein sequence ID" value="KAA6460500.1"/>
    <property type="molecule type" value="Genomic_DNA"/>
</dbReference>
<evidence type="ECO:0000313" key="7">
    <source>
        <dbReference type="EMBL" id="KAA6460500.1"/>
    </source>
</evidence>
<sequence length="315" mass="35723">MKKNWIFQNKIKVILGTLFFIFLLGAMYIYSQFNNFSDKTYSELARGSKSIKREHKISPLKDNISILIIGEDNSETREAEYGKNARSDALMVATINKETAAINLLSIPRDTRVYIPIKEKEDKIAHAHAFGGIDSTVDTVENFLDIPVDYYIKFNFDSFLSLIDAIGGIVVDVPVTFTEQDSLDQADAIHLEKGYQHLNGEQALALTRTRHIDNDFMRGQRQLLVIEAIGNKILTMNSLSKLNRILDAVSPHMSTNLSTTDMFSVAKTMMSHSPNINKMQIKCNDSYIDGVYYAQPDKENVQQISKDLKQELQKK</sequence>
<dbReference type="InterPro" id="IPR004474">
    <property type="entry name" value="LytR_CpsA_psr"/>
</dbReference>
<evidence type="ECO:0000256" key="5">
    <source>
        <dbReference type="SAM" id="Phobius"/>
    </source>
</evidence>
<dbReference type="Pfam" id="PF03816">
    <property type="entry name" value="LytR_cpsA_psr"/>
    <property type="match status" value="1"/>
</dbReference>
<dbReference type="PANTHER" id="PTHR33392:SF3">
    <property type="entry name" value="POLYISOPRENYL-TEICHOIC ACID--PEPTIDOGLYCAN TEICHOIC ACID TRANSFERASE TAGT"/>
    <property type="match status" value="1"/>
</dbReference>
<name>A0A9W7Q2W3_BACCE</name>
<comment type="caution">
    <text evidence="7">The sequence shown here is derived from an EMBL/GenBank/DDBJ whole genome shotgun (WGS) entry which is preliminary data.</text>
</comment>